<feature type="transmembrane region" description="Helical" evidence="8">
    <location>
        <begin position="397"/>
        <end position="418"/>
    </location>
</feature>
<dbReference type="EMBL" id="JAUFQU010000001">
    <property type="protein sequence ID" value="MDN3708605.1"/>
    <property type="molecule type" value="Genomic_DNA"/>
</dbReference>
<dbReference type="PROSITE" id="PS51012">
    <property type="entry name" value="ABC_TM2"/>
    <property type="match status" value="1"/>
</dbReference>
<evidence type="ECO:0000256" key="1">
    <source>
        <dbReference type="ARBA" id="ARBA00004651"/>
    </source>
</evidence>
<keyword evidence="5 8" id="KW-0812">Transmembrane</keyword>
<evidence type="ECO:0000313" key="11">
    <source>
        <dbReference type="Proteomes" id="UP001242368"/>
    </source>
</evidence>
<evidence type="ECO:0000256" key="7">
    <source>
        <dbReference type="ARBA" id="ARBA00023136"/>
    </source>
</evidence>
<dbReference type="Pfam" id="PF12698">
    <property type="entry name" value="ABC2_membrane_3"/>
    <property type="match status" value="1"/>
</dbReference>
<feature type="transmembrane region" description="Helical" evidence="8">
    <location>
        <begin position="20"/>
        <end position="40"/>
    </location>
</feature>
<organism evidence="10 11">
    <name type="scientific">Paenimyroides ceti</name>
    <dbReference type="NCBI Taxonomy" id="395087"/>
    <lineage>
        <taxon>Bacteria</taxon>
        <taxon>Pseudomonadati</taxon>
        <taxon>Bacteroidota</taxon>
        <taxon>Flavobacteriia</taxon>
        <taxon>Flavobacteriales</taxon>
        <taxon>Flavobacteriaceae</taxon>
        <taxon>Paenimyroides</taxon>
    </lineage>
</organism>
<sequence>MLYKIWQSVFKEFLLLKRDIGGLITLFVMPVVLVITVTLIQDSAYQVVSEHKMPLLLLDNDQGNVSADIKEQLNASDIFEVVTDIDGKKLTEELVRDQVYKGNYQLAIIIPQHLSRDLNLKVEQNVNSILSDFGVEEAGVVSEEEIPTKEIRLYFDPAAQIAFKNGVMTNIDKMVSQIENRLIYQSFEEQLGDTKSFKADASFISFKEMVPQTRQKEVVPNSVQHNVPAWTLFAIFFIIVPFAINIVKEKNQGTKVRLITNPTPYAVLMMGKTITYLIICLLQFYIILAVALYLFPYFGLPELHLHGKLLEMSVMTLFAGLAAIGCGILLGTIAKTQEQSAPFGSTFVVILAALGGVWIPVFAMPYYMQIVSKISPMNWALNGYYDILLRNGTLKDILPEMLLLFLFFIVLAFLALIYDKKKRFV</sequence>
<dbReference type="Proteomes" id="UP001242368">
    <property type="component" value="Unassembled WGS sequence"/>
</dbReference>
<comment type="similarity">
    <text evidence="2">Belongs to the ABC-2 integral membrane protein family.</text>
</comment>
<reference evidence="11" key="1">
    <citation type="journal article" date="2019" name="Int. J. Syst. Evol. Microbiol.">
        <title>The Global Catalogue of Microorganisms (GCM) 10K type strain sequencing project: providing services to taxonomists for standard genome sequencing and annotation.</title>
        <authorList>
            <consortium name="The Broad Institute Genomics Platform"/>
            <consortium name="The Broad Institute Genome Sequencing Center for Infectious Disease"/>
            <person name="Wu L."/>
            <person name="Ma J."/>
        </authorList>
    </citation>
    <scope>NUCLEOTIDE SEQUENCE [LARGE SCALE GENOMIC DNA]</scope>
    <source>
        <strain evidence="11">CECT 7184</strain>
    </source>
</reference>
<comment type="subcellular location">
    <subcellularLocation>
        <location evidence="1">Cell membrane</location>
        <topology evidence="1">Multi-pass membrane protein</topology>
    </subcellularLocation>
</comment>
<keyword evidence="11" id="KW-1185">Reference proteome</keyword>
<protein>
    <submittedName>
        <fullName evidence="10">ABC transporter permease</fullName>
    </submittedName>
</protein>
<dbReference type="InterPro" id="IPR051449">
    <property type="entry name" value="ABC-2_transporter_component"/>
</dbReference>
<evidence type="ECO:0000256" key="4">
    <source>
        <dbReference type="ARBA" id="ARBA00022475"/>
    </source>
</evidence>
<comment type="caution">
    <text evidence="10">The sequence shown here is derived from an EMBL/GenBank/DDBJ whole genome shotgun (WGS) entry which is preliminary data.</text>
</comment>
<evidence type="ECO:0000256" key="3">
    <source>
        <dbReference type="ARBA" id="ARBA00022448"/>
    </source>
</evidence>
<dbReference type="InterPro" id="IPR013525">
    <property type="entry name" value="ABC2_TM"/>
</dbReference>
<dbReference type="RefSeq" id="WP_290364464.1">
    <property type="nucleotide sequence ID" value="NZ_JAUFQU010000001.1"/>
</dbReference>
<evidence type="ECO:0000256" key="6">
    <source>
        <dbReference type="ARBA" id="ARBA00022989"/>
    </source>
</evidence>
<dbReference type="PANTHER" id="PTHR30294">
    <property type="entry name" value="MEMBRANE COMPONENT OF ABC TRANSPORTER YHHJ-RELATED"/>
    <property type="match status" value="1"/>
</dbReference>
<dbReference type="InterPro" id="IPR047817">
    <property type="entry name" value="ABC2_TM_bact-type"/>
</dbReference>
<feature type="transmembrane region" description="Helical" evidence="8">
    <location>
        <begin position="227"/>
        <end position="247"/>
    </location>
</feature>
<keyword evidence="7 8" id="KW-0472">Membrane</keyword>
<feature type="transmembrane region" description="Helical" evidence="8">
    <location>
        <begin position="274"/>
        <end position="295"/>
    </location>
</feature>
<dbReference type="Gene3D" id="3.40.1710.10">
    <property type="entry name" value="abc type-2 transporter like domain"/>
    <property type="match status" value="1"/>
</dbReference>
<accession>A0ABT8CVX9</accession>
<keyword evidence="6 8" id="KW-1133">Transmembrane helix</keyword>
<feature type="transmembrane region" description="Helical" evidence="8">
    <location>
        <begin position="346"/>
        <end position="368"/>
    </location>
</feature>
<evidence type="ECO:0000256" key="5">
    <source>
        <dbReference type="ARBA" id="ARBA00022692"/>
    </source>
</evidence>
<evidence type="ECO:0000256" key="2">
    <source>
        <dbReference type="ARBA" id="ARBA00007783"/>
    </source>
</evidence>
<gene>
    <name evidence="10" type="ORF">QW060_16000</name>
</gene>
<name>A0ABT8CVX9_9FLAO</name>
<keyword evidence="3" id="KW-0813">Transport</keyword>
<feature type="domain" description="ABC transmembrane type-2" evidence="9">
    <location>
        <begin position="191"/>
        <end position="422"/>
    </location>
</feature>
<dbReference type="PANTHER" id="PTHR30294:SF38">
    <property type="entry name" value="TRANSPORT PERMEASE PROTEIN"/>
    <property type="match status" value="1"/>
</dbReference>
<keyword evidence="4" id="KW-1003">Cell membrane</keyword>
<feature type="transmembrane region" description="Helical" evidence="8">
    <location>
        <begin position="315"/>
        <end position="334"/>
    </location>
</feature>
<evidence type="ECO:0000313" key="10">
    <source>
        <dbReference type="EMBL" id="MDN3708605.1"/>
    </source>
</evidence>
<evidence type="ECO:0000259" key="9">
    <source>
        <dbReference type="PROSITE" id="PS51012"/>
    </source>
</evidence>
<evidence type="ECO:0000256" key="8">
    <source>
        <dbReference type="SAM" id="Phobius"/>
    </source>
</evidence>
<proteinExistence type="inferred from homology"/>